<dbReference type="Proteomes" id="UP001152759">
    <property type="component" value="Chromosome 1"/>
</dbReference>
<organism evidence="9 10">
    <name type="scientific">Bemisia tabaci</name>
    <name type="common">Sweetpotato whitefly</name>
    <name type="synonym">Aleurodes tabaci</name>
    <dbReference type="NCBI Taxonomy" id="7038"/>
    <lineage>
        <taxon>Eukaryota</taxon>
        <taxon>Metazoa</taxon>
        <taxon>Ecdysozoa</taxon>
        <taxon>Arthropoda</taxon>
        <taxon>Hexapoda</taxon>
        <taxon>Insecta</taxon>
        <taxon>Pterygota</taxon>
        <taxon>Neoptera</taxon>
        <taxon>Paraneoptera</taxon>
        <taxon>Hemiptera</taxon>
        <taxon>Sternorrhyncha</taxon>
        <taxon>Aleyrodoidea</taxon>
        <taxon>Aleyrodidae</taxon>
        <taxon>Aleyrodinae</taxon>
        <taxon>Bemisia</taxon>
    </lineage>
</organism>
<evidence type="ECO:0000256" key="3">
    <source>
        <dbReference type="ARBA" id="ARBA00022801"/>
    </source>
</evidence>
<dbReference type="InterPro" id="IPR006026">
    <property type="entry name" value="Peptidase_Metallo"/>
</dbReference>
<dbReference type="KEGG" id="btab:109044757"/>
<dbReference type="AlphaFoldDB" id="A0A9P0A0I6"/>
<dbReference type="Gene3D" id="3.40.390.10">
    <property type="entry name" value="Collagenase (Catalytic Domain)"/>
    <property type="match status" value="1"/>
</dbReference>
<dbReference type="EC" id="3.4.24.-" evidence="7"/>
<keyword evidence="10" id="KW-1185">Reference proteome</keyword>
<keyword evidence="5 6" id="KW-0482">Metalloprotease</keyword>
<dbReference type="EMBL" id="OU963862">
    <property type="protein sequence ID" value="CAH0381737.1"/>
    <property type="molecule type" value="Genomic_DNA"/>
</dbReference>
<dbReference type="Pfam" id="PF01400">
    <property type="entry name" value="Astacin"/>
    <property type="match status" value="1"/>
</dbReference>
<dbReference type="PANTHER" id="PTHR10127">
    <property type="entry name" value="DISCOIDIN, CUB, EGF, LAMININ , AND ZINC METALLOPROTEASE DOMAIN CONTAINING"/>
    <property type="match status" value="1"/>
</dbReference>
<feature type="binding site" evidence="6">
    <location>
        <position position="171"/>
    </location>
    <ligand>
        <name>Zn(2+)</name>
        <dbReference type="ChEBI" id="CHEBI:29105"/>
        <note>catalytic</note>
    </ligand>
</feature>
<dbReference type="PANTHER" id="PTHR10127:SF780">
    <property type="entry name" value="METALLOENDOPEPTIDASE"/>
    <property type="match status" value="1"/>
</dbReference>
<feature type="domain" description="Peptidase M12A" evidence="8">
    <location>
        <begin position="73"/>
        <end position="274"/>
    </location>
</feature>
<evidence type="ECO:0000256" key="4">
    <source>
        <dbReference type="ARBA" id="ARBA00022833"/>
    </source>
</evidence>
<dbReference type="GO" id="GO:0004222">
    <property type="term" value="F:metalloendopeptidase activity"/>
    <property type="evidence" value="ECO:0007669"/>
    <property type="project" value="UniProtKB-UniRule"/>
</dbReference>
<dbReference type="GO" id="GO:0008270">
    <property type="term" value="F:zinc ion binding"/>
    <property type="evidence" value="ECO:0007669"/>
    <property type="project" value="UniProtKB-UniRule"/>
</dbReference>
<comment type="cofactor">
    <cofactor evidence="6 7">
        <name>Zn(2+)</name>
        <dbReference type="ChEBI" id="CHEBI:29105"/>
    </cofactor>
    <text evidence="6 7">Binds 1 zinc ion per subunit.</text>
</comment>
<feature type="active site" evidence="6">
    <location>
        <position position="172"/>
    </location>
</feature>
<dbReference type="GO" id="GO:0006508">
    <property type="term" value="P:proteolysis"/>
    <property type="evidence" value="ECO:0007669"/>
    <property type="project" value="UniProtKB-KW"/>
</dbReference>
<dbReference type="SUPFAM" id="SSF55486">
    <property type="entry name" value="Metalloproteases ('zincins'), catalytic domain"/>
    <property type="match status" value="1"/>
</dbReference>
<dbReference type="InterPro" id="IPR024079">
    <property type="entry name" value="MetalloPept_cat_dom_sf"/>
</dbReference>
<sequence length="299" mass="34700">MTSLWMTSVVEEVLLILLCYVSFTFSVTTELKYRHPSSPPHMTQALGNNKYPELNSRLFQGDIFVPPIDEGRNAIRQDTYLWPNGIVPYTFDSSYTQEEATRVESAMRRIESKTCVHFVPYNGQQRDYIKINKEPGKGCFAMIGYRRNYQGPHPVNYQSPACLEYRGTVEHELLHVLGLLHEQARPDRDNHVDILWNNIDQAYWSDFNKASPYEVTTFNIPYNHKSVMHYPRFAFSKNGQDTIVHKTKPKMELGQRNGATNGDLEKIRRMYRCNKVTNKNGDDLDSFNEIDLDDDRSGE</sequence>
<evidence type="ECO:0000256" key="6">
    <source>
        <dbReference type="PROSITE-ProRule" id="PRU01211"/>
    </source>
</evidence>
<feature type="binding site" evidence="6">
    <location>
        <position position="181"/>
    </location>
    <ligand>
        <name>Zn(2+)</name>
        <dbReference type="ChEBI" id="CHEBI:29105"/>
        <note>catalytic</note>
    </ligand>
</feature>
<evidence type="ECO:0000256" key="7">
    <source>
        <dbReference type="RuleBase" id="RU361183"/>
    </source>
</evidence>
<dbReference type="CDD" id="cd04280">
    <property type="entry name" value="ZnMc_astacin_like"/>
    <property type="match status" value="1"/>
</dbReference>
<evidence type="ECO:0000313" key="9">
    <source>
        <dbReference type="EMBL" id="CAH0381737.1"/>
    </source>
</evidence>
<name>A0A9P0A0I6_BEMTA</name>
<protein>
    <recommendedName>
        <fullName evidence="7">Metalloendopeptidase</fullName>
        <ecNumber evidence="7">3.4.24.-</ecNumber>
    </recommendedName>
</protein>
<gene>
    <name evidence="9" type="ORF">BEMITA_LOCUS1356</name>
</gene>
<reference evidence="9" key="1">
    <citation type="submission" date="2021-12" db="EMBL/GenBank/DDBJ databases">
        <authorList>
            <person name="King R."/>
        </authorList>
    </citation>
    <scope>NUCLEOTIDE SEQUENCE</scope>
</reference>
<dbReference type="PRINTS" id="PR00480">
    <property type="entry name" value="ASTACIN"/>
</dbReference>
<comment type="caution">
    <text evidence="6">Lacks conserved residue(s) required for the propagation of feature annotation.</text>
</comment>
<keyword evidence="2 6" id="KW-0479">Metal-binding</keyword>
<evidence type="ECO:0000259" key="8">
    <source>
        <dbReference type="PROSITE" id="PS51864"/>
    </source>
</evidence>
<proteinExistence type="predicted"/>
<evidence type="ECO:0000256" key="1">
    <source>
        <dbReference type="ARBA" id="ARBA00022670"/>
    </source>
</evidence>
<feature type="binding site" evidence="6">
    <location>
        <position position="175"/>
    </location>
    <ligand>
        <name>Zn(2+)</name>
        <dbReference type="ChEBI" id="CHEBI:29105"/>
        <note>catalytic</note>
    </ligand>
</feature>
<dbReference type="SMART" id="SM00235">
    <property type="entry name" value="ZnMc"/>
    <property type="match status" value="1"/>
</dbReference>
<dbReference type="InterPro" id="IPR001506">
    <property type="entry name" value="Peptidase_M12A"/>
</dbReference>
<accession>A0A9P0A0I6</accession>
<evidence type="ECO:0000256" key="5">
    <source>
        <dbReference type="ARBA" id="ARBA00023049"/>
    </source>
</evidence>
<keyword evidence="4 6" id="KW-0862">Zinc</keyword>
<evidence type="ECO:0000313" key="10">
    <source>
        <dbReference type="Proteomes" id="UP001152759"/>
    </source>
</evidence>
<evidence type="ECO:0000256" key="2">
    <source>
        <dbReference type="ARBA" id="ARBA00022723"/>
    </source>
</evidence>
<dbReference type="PROSITE" id="PS51864">
    <property type="entry name" value="ASTACIN"/>
    <property type="match status" value="1"/>
</dbReference>
<keyword evidence="1 6" id="KW-0645">Protease</keyword>
<dbReference type="InterPro" id="IPR034035">
    <property type="entry name" value="Astacin-like_dom"/>
</dbReference>
<keyword evidence="3 6" id="KW-0378">Hydrolase</keyword>